<dbReference type="SUPFAM" id="SSF57701">
    <property type="entry name" value="Zn2/Cys6 DNA-binding domain"/>
    <property type="match status" value="1"/>
</dbReference>
<accession>A0A6A6IZG5</accession>
<name>A0A6A6IZG5_9PLEO</name>
<evidence type="ECO:0000256" key="5">
    <source>
        <dbReference type="ARBA" id="ARBA00023242"/>
    </source>
</evidence>
<evidence type="ECO:0000256" key="6">
    <source>
        <dbReference type="SAM" id="MobiDB-lite"/>
    </source>
</evidence>
<keyword evidence="9" id="KW-1185">Reference proteome</keyword>
<dbReference type="PANTHER" id="PTHR47338:SF5">
    <property type="entry name" value="ZN(II)2CYS6 TRANSCRIPTION FACTOR (EUROFUNG)"/>
    <property type="match status" value="1"/>
</dbReference>
<dbReference type="GeneID" id="54589854"/>
<dbReference type="Gene3D" id="4.10.240.10">
    <property type="entry name" value="Zn(2)-C6 fungal-type DNA-binding domain"/>
    <property type="match status" value="1"/>
</dbReference>
<dbReference type="Proteomes" id="UP000800094">
    <property type="component" value="Unassembled WGS sequence"/>
</dbReference>
<evidence type="ECO:0000313" key="8">
    <source>
        <dbReference type="EMBL" id="KAF2255834.1"/>
    </source>
</evidence>
<dbReference type="PROSITE" id="PS00463">
    <property type="entry name" value="ZN2_CY6_FUNGAL_1"/>
    <property type="match status" value="1"/>
</dbReference>
<keyword evidence="3" id="KW-0805">Transcription regulation</keyword>
<dbReference type="SMART" id="SM00066">
    <property type="entry name" value="GAL4"/>
    <property type="match status" value="1"/>
</dbReference>
<dbReference type="GO" id="GO:0006351">
    <property type="term" value="P:DNA-templated transcription"/>
    <property type="evidence" value="ECO:0007669"/>
    <property type="project" value="InterPro"/>
</dbReference>
<evidence type="ECO:0000256" key="1">
    <source>
        <dbReference type="ARBA" id="ARBA00004123"/>
    </source>
</evidence>
<dbReference type="PANTHER" id="PTHR47338">
    <property type="entry name" value="ZN(II)2CYS6 TRANSCRIPTION FACTOR (EUROFUNG)-RELATED"/>
    <property type="match status" value="1"/>
</dbReference>
<dbReference type="InterPro" id="IPR007219">
    <property type="entry name" value="XnlR_reg_dom"/>
</dbReference>
<dbReference type="InterPro" id="IPR050815">
    <property type="entry name" value="TF_fung"/>
</dbReference>
<dbReference type="CDD" id="cd00067">
    <property type="entry name" value="GAL4"/>
    <property type="match status" value="1"/>
</dbReference>
<dbReference type="SMART" id="SM00906">
    <property type="entry name" value="Fungal_trans"/>
    <property type="match status" value="1"/>
</dbReference>
<gene>
    <name evidence="8" type="ORF">BU26DRAFT_9417</name>
</gene>
<dbReference type="GO" id="GO:0008270">
    <property type="term" value="F:zinc ion binding"/>
    <property type="evidence" value="ECO:0007669"/>
    <property type="project" value="InterPro"/>
</dbReference>
<organism evidence="8 9">
    <name type="scientific">Trematosphaeria pertusa</name>
    <dbReference type="NCBI Taxonomy" id="390896"/>
    <lineage>
        <taxon>Eukaryota</taxon>
        <taxon>Fungi</taxon>
        <taxon>Dikarya</taxon>
        <taxon>Ascomycota</taxon>
        <taxon>Pezizomycotina</taxon>
        <taxon>Dothideomycetes</taxon>
        <taxon>Pleosporomycetidae</taxon>
        <taxon>Pleosporales</taxon>
        <taxon>Massarineae</taxon>
        <taxon>Trematosphaeriaceae</taxon>
        <taxon>Trematosphaeria</taxon>
    </lineage>
</organism>
<feature type="region of interest" description="Disordered" evidence="6">
    <location>
        <begin position="682"/>
        <end position="770"/>
    </location>
</feature>
<protein>
    <recommendedName>
        <fullName evidence="7">Zn(2)-C6 fungal-type domain-containing protein</fullName>
    </recommendedName>
</protein>
<dbReference type="GO" id="GO:0000981">
    <property type="term" value="F:DNA-binding transcription factor activity, RNA polymerase II-specific"/>
    <property type="evidence" value="ECO:0007669"/>
    <property type="project" value="InterPro"/>
</dbReference>
<feature type="compositionally biased region" description="Basic and acidic residues" evidence="6">
    <location>
        <begin position="80"/>
        <end position="90"/>
    </location>
</feature>
<dbReference type="OrthoDB" id="5370478at2759"/>
<proteinExistence type="predicted"/>
<sequence length="873" mass="98116">MRSSIACTKCRRSKVRCNNNGVHTTCEACKKNGRICEYPSGAGEPSQRRGSIAAHQDASGDRLNGEVPPKKKKLAPSSSARDHLKDKPATPEDALDPQLFTPQIWTQLFSIFEQHFATDLPFLHAPTFLEKLRQVDLSSPLDNSFAALLLAFLTLTAPFHDALVQHSWRGSGRPKTPIEVSKRYADAARARLDDSTLSKPTLESTQALLMLGLHEWGLWQGAKAFLTIGTAIRCAQQLGCQYQDDLDDMQASCVETLDAGDSEQLSREERFIRDEIKRRTFWSCFIMDRYLGSGKYRPRMVHVGDLRIQLPCSERAFNFGLNVKTRKLRETDEEFCKRREKYSQSKRLRSPVLENGNGIRFGNTSVHNDDADVKWEDESDQETLSWFIKALDICGDTMQWGCTVTRRNEEFAPWDTSSSFYKFETRLNDLIRHLPVDLTLSPSRTNVHISSRTARSYVLLHSAITLCTIALHREYLQFLPFGCSKPEGPKDGPLPPGRPDEGNKYWEDRAEIFFKAVRDFLDMMSLCRQRGVLVETPLTGFCVYQVVFVVLWCAFFPKMDQHNYLCTKGTRNDQLLGDNWERAWGMLDHMRDRLQMARGWCKTIHRLLEFLKNAKRDYSAWVGSPNTSSSIGSGRSLKDGLTEYMPFEKDLKEFGNHQKDVDSETGDGEKISIDLRPHLDEASECGSPHAFKSEDGETIEGTPESASQAPGFTAVNGNGSMKASSDIGTPKPTISHSGAYGPGTHAPTQVLLHGSYRPSFTSPSGEGPHYLPMGYQPTAAESAQRATAHLNHHIQDQPMEDASLTAYPQMRGQERFEASYGYVFDNMDIAHWTGASVSLREGIPGVRAQPQSFMYAVQEGPHSLPYYQGDTGQ</sequence>
<dbReference type="EMBL" id="ML987189">
    <property type="protein sequence ID" value="KAF2255834.1"/>
    <property type="molecule type" value="Genomic_DNA"/>
</dbReference>
<evidence type="ECO:0000259" key="7">
    <source>
        <dbReference type="PROSITE" id="PS50048"/>
    </source>
</evidence>
<dbReference type="InterPro" id="IPR001138">
    <property type="entry name" value="Zn2Cys6_DnaBD"/>
</dbReference>
<reference evidence="8" key="1">
    <citation type="journal article" date="2020" name="Stud. Mycol.">
        <title>101 Dothideomycetes genomes: a test case for predicting lifestyles and emergence of pathogens.</title>
        <authorList>
            <person name="Haridas S."/>
            <person name="Albert R."/>
            <person name="Binder M."/>
            <person name="Bloem J."/>
            <person name="Labutti K."/>
            <person name="Salamov A."/>
            <person name="Andreopoulos B."/>
            <person name="Baker S."/>
            <person name="Barry K."/>
            <person name="Bills G."/>
            <person name="Bluhm B."/>
            <person name="Cannon C."/>
            <person name="Castanera R."/>
            <person name="Culley D."/>
            <person name="Daum C."/>
            <person name="Ezra D."/>
            <person name="Gonzalez J."/>
            <person name="Henrissat B."/>
            <person name="Kuo A."/>
            <person name="Liang C."/>
            <person name="Lipzen A."/>
            <person name="Lutzoni F."/>
            <person name="Magnuson J."/>
            <person name="Mondo S."/>
            <person name="Nolan M."/>
            <person name="Ohm R."/>
            <person name="Pangilinan J."/>
            <person name="Park H.-J."/>
            <person name="Ramirez L."/>
            <person name="Alfaro M."/>
            <person name="Sun H."/>
            <person name="Tritt A."/>
            <person name="Yoshinaga Y."/>
            <person name="Zwiers L.-H."/>
            <person name="Turgeon B."/>
            <person name="Goodwin S."/>
            <person name="Spatafora J."/>
            <person name="Crous P."/>
            <person name="Grigoriev I."/>
        </authorList>
    </citation>
    <scope>NUCLEOTIDE SEQUENCE</scope>
    <source>
        <strain evidence="8">CBS 122368</strain>
    </source>
</reference>
<keyword evidence="4" id="KW-0804">Transcription</keyword>
<dbReference type="PROSITE" id="PS50048">
    <property type="entry name" value="ZN2_CY6_FUNGAL_2"/>
    <property type="match status" value="1"/>
</dbReference>
<dbReference type="Pfam" id="PF00172">
    <property type="entry name" value="Zn_clus"/>
    <property type="match status" value="1"/>
</dbReference>
<evidence type="ECO:0000313" key="9">
    <source>
        <dbReference type="Proteomes" id="UP000800094"/>
    </source>
</evidence>
<dbReference type="AlphaFoldDB" id="A0A6A6IZG5"/>
<feature type="domain" description="Zn(2)-C6 fungal-type" evidence="7">
    <location>
        <begin position="6"/>
        <end position="38"/>
    </location>
</feature>
<feature type="region of interest" description="Disordered" evidence="6">
    <location>
        <begin position="40"/>
        <end position="95"/>
    </location>
</feature>
<keyword evidence="2" id="KW-0479">Metal-binding</keyword>
<comment type="subcellular location">
    <subcellularLocation>
        <location evidence="1">Nucleus</location>
    </subcellularLocation>
</comment>
<dbReference type="InterPro" id="IPR036864">
    <property type="entry name" value="Zn2-C6_fun-type_DNA-bd_sf"/>
</dbReference>
<dbReference type="Pfam" id="PF04082">
    <property type="entry name" value="Fungal_trans"/>
    <property type="match status" value="1"/>
</dbReference>
<feature type="compositionally biased region" description="Polar residues" evidence="6">
    <location>
        <begin position="704"/>
        <end position="736"/>
    </location>
</feature>
<evidence type="ECO:0000256" key="2">
    <source>
        <dbReference type="ARBA" id="ARBA00022723"/>
    </source>
</evidence>
<dbReference type="GO" id="GO:0005634">
    <property type="term" value="C:nucleus"/>
    <property type="evidence" value="ECO:0007669"/>
    <property type="project" value="UniProtKB-SubCell"/>
</dbReference>
<dbReference type="GO" id="GO:0003677">
    <property type="term" value="F:DNA binding"/>
    <property type="evidence" value="ECO:0007669"/>
    <property type="project" value="InterPro"/>
</dbReference>
<evidence type="ECO:0000256" key="4">
    <source>
        <dbReference type="ARBA" id="ARBA00023163"/>
    </source>
</evidence>
<keyword evidence="5" id="KW-0539">Nucleus</keyword>
<dbReference type="CDD" id="cd12148">
    <property type="entry name" value="fungal_TF_MHR"/>
    <property type="match status" value="1"/>
</dbReference>
<evidence type="ECO:0000256" key="3">
    <source>
        <dbReference type="ARBA" id="ARBA00023015"/>
    </source>
</evidence>
<dbReference type="RefSeq" id="XP_033690838.1">
    <property type="nucleotide sequence ID" value="XM_033836524.1"/>
</dbReference>